<accession>A0ACB8B6K3</accession>
<dbReference type="Proteomes" id="UP000790709">
    <property type="component" value="Unassembled WGS sequence"/>
</dbReference>
<evidence type="ECO:0000313" key="1">
    <source>
        <dbReference type="EMBL" id="KAH7920838.1"/>
    </source>
</evidence>
<gene>
    <name evidence="1" type="ORF">BV22DRAFT_1039337</name>
</gene>
<organism evidence="1 2">
    <name type="scientific">Leucogyrophana mollusca</name>
    <dbReference type="NCBI Taxonomy" id="85980"/>
    <lineage>
        <taxon>Eukaryota</taxon>
        <taxon>Fungi</taxon>
        <taxon>Dikarya</taxon>
        <taxon>Basidiomycota</taxon>
        <taxon>Agaricomycotina</taxon>
        <taxon>Agaricomycetes</taxon>
        <taxon>Agaricomycetidae</taxon>
        <taxon>Boletales</taxon>
        <taxon>Boletales incertae sedis</taxon>
        <taxon>Leucogyrophana</taxon>
    </lineage>
</organism>
<protein>
    <submittedName>
        <fullName evidence="1">Uncharacterized protein</fullName>
    </submittedName>
</protein>
<comment type="caution">
    <text evidence="1">The sequence shown here is derived from an EMBL/GenBank/DDBJ whole genome shotgun (WGS) entry which is preliminary data.</text>
</comment>
<dbReference type="EMBL" id="MU266556">
    <property type="protein sequence ID" value="KAH7920838.1"/>
    <property type="molecule type" value="Genomic_DNA"/>
</dbReference>
<name>A0ACB8B6K3_9AGAM</name>
<sequence>MLPVQWLTKAPIAIDTVGVAMVVVEAVLYGVSLFMCLATLYVLYRKRPLSFPVNRKLVVMAFLFISVSTIHLVLNIIRLEIMTIMSTMMASRLPDQTLYRLDTLCFYFRNFSYVLQHLLGDAVIIFRCYVLWRRYWVVIPSIILWCGVGACGFMGAGFGPWDRGSMMTAFFALTLGMNTIGTALIAYRIGTSSCKCNTTHLPLYGWRIDLRSVMHIVIDAGLIYSLAVLVVLCSKSSEGPLWDAWNPISPIISIMFYMVIIRVTILQSSCDVPHSSSDLASIPLA</sequence>
<evidence type="ECO:0000313" key="2">
    <source>
        <dbReference type="Proteomes" id="UP000790709"/>
    </source>
</evidence>
<reference evidence="1" key="1">
    <citation type="journal article" date="2021" name="New Phytol.">
        <title>Evolutionary innovations through gain and loss of genes in the ectomycorrhizal Boletales.</title>
        <authorList>
            <person name="Wu G."/>
            <person name="Miyauchi S."/>
            <person name="Morin E."/>
            <person name="Kuo A."/>
            <person name="Drula E."/>
            <person name="Varga T."/>
            <person name="Kohler A."/>
            <person name="Feng B."/>
            <person name="Cao Y."/>
            <person name="Lipzen A."/>
            <person name="Daum C."/>
            <person name="Hundley H."/>
            <person name="Pangilinan J."/>
            <person name="Johnson J."/>
            <person name="Barry K."/>
            <person name="LaButti K."/>
            <person name="Ng V."/>
            <person name="Ahrendt S."/>
            <person name="Min B."/>
            <person name="Choi I.G."/>
            <person name="Park H."/>
            <person name="Plett J.M."/>
            <person name="Magnuson J."/>
            <person name="Spatafora J.W."/>
            <person name="Nagy L.G."/>
            <person name="Henrissat B."/>
            <person name="Grigoriev I.V."/>
            <person name="Yang Z.L."/>
            <person name="Xu J."/>
            <person name="Martin F.M."/>
        </authorList>
    </citation>
    <scope>NUCLEOTIDE SEQUENCE</scope>
    <source>
        <strain evidence="1">KUC20120723A-06</strain>
    </source>
</reference>
<proteinExistence type="predicted"/>
<keyword evidence="2" id="KW-1185">Reference proteome</keyword>